<evidence type="ECO:0008006" key="3">
    <source>
        <dbReference type="Google" id="ProtNLM"/>
    </source>
</evidence>
<protein>
    <recommendedName>
        <fullName evidence="3">YebB family permuted papain-like enzyme</fullName>
    </recommendedName>
</protein>
<gene>
    <name evidence="1" type="ORF">JW498_11090</name>
</gene>
<dbReference type="SUPFAM" id="SSF54001">
    <property type="entry name" value="Cysteine proteinases"/>
    <property type="match status" value="1"/>
</dbReference>
<proteinExistence type="predicted"/>
<dbReference type="RefSeq" id="WP_205213646.1">
    <property type="nucleotide sequence ID" value="NZ_JAFFZP010000015.1"/>
</dbReference>
<dbReference type="InterPro" id="IPR038765">
    <property type="entry name" value="Papain-like_cys_pep_sf"/>
</dbReference>
<accession>A0ABS2W8L0</accession>
<comment type="caution">
    <text evidence="1">The sequence shown here is derived from an EMBL/GenBank/DDBJ whole genome shotgun (WGS) entry which is preliminary data.</text>
</comment>
<dbReference type="Pfam" id="PF05708">
    <property type="entry name" value="Peptidase_C92"/>
    <property type="match status" value="1"/>
</dbReference>
<evidence type="ECO:0000313" key="1">
    <source>
        <dbReference type="EMBL" id="MBN0987913.1"/>
    </source>
</evidence>
<dbReference type="InterPro" id="IPR024453">
    <property type="entry name" value="Peptidase_C92"/>
</dbReference>
<sequence>MKKINNDQLSAQVNNLLKEGDIIFSSIDLLVCRQVARETGSWSSHVGFVLKENNQWMVVESKVPFVCKTPLRKFIQRTRDGQIMVRRLKQPLTEQQVGKLKQLTEKHIGKLYHSGFDFDSDRLFCSKLVYLIYKEAAGVKLGQILTLETLINQNPQASSGLWYLWYFGSVPWQRRTLTPASQINDPQLITVYSTVG</sequence>
<dbReference type="EMBL" id="JAFFZP010000015">
    <property type="protein sequence ID" value="MBN0987913.1"/>
    <property type="molecule type" value="Genomic_DNA"/>
</dbReference>
<name>A0ABS2W8L0_9GAMM</name>
<dbReference type="Gene3D" id="3.90.1720.10">
    <property type="entry name" value="endopeptidase domain like (from Nostoc punctiforme)"/>
    <property type="match status" value="1"/>
</dbReference>
<organism evidence="1 2">
    <name type="scientific">Amphritea pacifica</name>
    <dbReference type="NCBI Taxonomy" id="2811233"/>
    <lineage>
        <taxon>Bacteria</taxon>
        <taxon>Pseudomonadati</taxon>
        <taxon>Pseudomonadota</taxon>
        <taxon>Gammaproteobacteria</taxon>
        <taxon>Oceanospirillales</taxon>
        <taxon>Oceanospirillaceae</taxon>
        <taxon>Amphritea</taxon>
    </lineage>
</organism>
<evidence type="ECO:0000313" key="2">
    <source>
        <dbReference type="Proteomes" id="UP000760472"/>
    </source>
</evidence>
<dbReference type="Proteomes" id="UP000760472">
    <property type="component" value="Unassembled WGS sequence"/>
</dbReference>
<reference evidence="1 2" key="1">
    <citation type="submission" date="2021-02" db="EMBL/GenBank/DDBJ databases">
        <title>A novel species of genus Amphritea isolated from a fishpond in China.</title>
        <authorList>
            <person name="Lu H."/>
        </authorList>
    </citation>
    <scope>NUCLEOTIDE SEQUENCE [LARGE SCALE GENOMIC DNA]</scope>
    <source>
        <strain evidence="1 2">RP18W</strain>
    </source>
</reference>
<keyword evidence="2" id="KW-1185">Reference proteome</keyword>